<feature type="transmembrane region" description="Helical" evidence="1">
    <location>
        <begin position="64"/>
        <end position="82"/>
    </location>
</feature>
<evidence type="ECO:0000313" key="2">
    <source>
        <dbReference type="EMBL" id="AJE16438.1"/>
    </source>
</evidence>
<proteinExistence type="predicted"/>
<evidence type="ECO:0000313" key="4">
    <source>
        <dbReference type="Proteomes" id="UP000031271"/>
    </source>
</evidence>
<dbReference type="AlphaFoldDB" id="A0A8D3Y385"/>
<protein>
    <submittedName>
        <fullName evidence="2">Uncharacterized protein</fullName>
    </submittedName>
</protein>
<keyword evidence="1" id="KW-0472">Membrane</keyword>
<dbReference type="Proteomes" id="UP000031271">
    <property type="component" value="Chromosome"/>
</dbReference>
<keyword evidence="5" id="KW-1185">Reference proteome</keyword>
<sequence>MSLQAHFSQVPNLALILNMLALLSAFTGGWLLLATRWRVLQAKARQVGASVPALPSPEVQLNQVFYRFGFAGLGLALLFSWGSRLL</sequence>
<evidence type="ECO:0000313" key="3">
    <source>
        <dbReference type="EMBL" id="SDM82332.1"/>
    </source>
</evidence>
<feature type="transmembrane region" description="Helical" evidence="1">
    <location>
        <begin position="12"/>
        <end position="33"/>
    </location>
</feature>
<reference evidence="3 5" key="2">
    <citation type="submission" date="2016-10" db="EMBL/GenBank/DDBJ databases">
        <authorList>
            <person name="Varghese N."/>
            <person name="Submissions S."/>
        </authorList>
    </citation>
    <scope>NUCLEOTIDE SEQUENCE [LARGE SCALE GENOMIC DNA]</scope>
    <source>
        <strain evidence="3 5">DSM 6083</strain>
    </source>
</reference>
<reference evidence="4" key="1">
    <citation type="submission" date="2014-03" db="EMBL/GenBank/DDBJ databases">
        <title>Complete genome of Pseudomonas balearica DSM 6083T, a sewage water isolate from an enrichment with 2-methylnaphthalene.</title>
        <authorList>
            <person name="Salva-Serra F."/>
            <person name="Jaen-Luchoro D."/>
            <person name="Busquets A."/>
            <person name="Pena A."/>
            <person name="Gomila M."/>
            <person name="Bosch R."/>
            <person name="Nogales B."/>
            <person name="Garcia-Valdes E."/>
            <person name="Lalucat J."/>
            <person name="Bennasar A."/>
        </authorList>
    </citation>
    <scope>NUCLEOTIDE SEQUENCE [LARGE SCALE GENOMIC DNA]</scope>
    <source>
        <strain evidence="4">DSM 6083</strain>
    </source>
</reference>
<dbReference type="EMBL" id="FNHO01000009">
    <property type="protein sequence ID" value="SDM82332.1"/>
    <property type="molecule type" value="Genomic_DNA"/>
</dbReference>
<reference evidence="2 4" key="3">
    <citation type="journal article" name="Genome Announc.">
        <title>Complete Genome Sequence of Pseudomonas balearica DSM 6083T.</title>
        <authorList>
            <person name="Bennasar-Figueras A."/>
            <person name="Salva-Serra F."/>
            <person name="Jaen-Luchoro D."/>
            <person name="Segui C."/>
            <person name="Aliaga F."/>
            <person name="Busquets A."/>
            <person name="Gomila M."/>
            <person name="Moore E.R."/>
            <person name="Lalucat J."/>
        </authorList>
    </citation>
    <scope>NUCLEOTIDE SEQUENCE [LARGE SCALE GENOMIC DNA]</scope>
    <source>
        <strain evidence="4">DSM 6083</strain>
        <strain evidence="2">DSM6083</strain>
    </source>
</reference>
<evidence type="ECO:0000313" key="5">
    <source>
        <dbReference type="Proteomes" id="UP000182276"/>
    </source>
</evidence>
<evidence type="ECO:0000256" key="1">
    <source>
        <dbReference type="SAM" id="Phobius"/>
    </source>
</evidence>
<gene>
    <name evidence="2" type="ORF">CL52_15850</name>
    <name evidence="3" type="ORF">SAMN05660875_109178</name>
</gene>
<keyword evidence="1" id="KW-1133">Transmembrane helix</keyword>
<name>A0A8D3Y385_9GAMM</name>
<dbReference type="RefSeq" id="WP_043221653.1">
    <property type="nucleotide sequence ID" value="NZ_CP007511.1"/>
</dbReference>
<dbReference type="KEGG" id="pbm:CL52_15850"/>
<dbReference type="Proteomes" id="UP000182276">
    <property type="component" value="Unassembled WGS sequence"/>
</dbReference>
<dbReference type="GeneID" id="77261366"/>
<keyword evidence="1" id="KW-0812">Transmembrane</keyword>
<organism evidence="2 4">
    <name type="scientific">Stutzerimonas balearica DSM 6083</name>
    <dbReference type="NCBI Taxonomy" id="1123016"/>
    <lineage>
        <taxon>Bacteria</taxon>
        <taxon>Pseudomonadati</taxon>
        <taxon>Pseudomonadota</taxon>
        <taxon>Gammaproteobacteria</taxon>
        <taxon>Pseudomonadales</taxon>
        <taxon>Pseudomonadaceae</taxon>
        <taxon>Stutzerimonas</taxon>
    </lineage>
</organism>
<dbReference type="EMBL" id="CP007511">
    <property type="protein sequence ID" value="AJE16438.1"/>
    <property type="molecule type" value="Genomic_DNA"/>
</dbReference>
<accession>A0A8D3Y385</accession>